<proteinExistence type="inferred from homology"/>
<sequence>MWPCAISLVLLFAQLGHTASTSSTCRNIPGSSGYPSPAQWNAFNSTISGRLVTVVPSAKYCRSLPVGACTEEQWTSALFRSMIPGAMDQVNWEQGYDLEPPSLCLQNGTTCGQGDVPFYSVEAETIEDIQSAVKFARAYNLRLAIKASGHDFLGRSTAPSSLLIRTSKFRNLSFTDAFFVGNNNMGSAVTIGSGVYTNTLYEHARANGKTVVVGAAATIVPAGGYIQGGGHSALSPLYGLAADNALEFQIVDANGGLLQVNSISHPELFYALRGGGAGSWGVIISVTIKSFPTFNATQTTTSLLAANESVASELSIVHAKHIFDWDSVHASQYVSLVRTSTAAGSPVFFEITIYMPNRTTSQSEALTAPFLNASLMLPGVSLIDQQSQYADINSILFQTDDNVGSNAVLGKVAENFNISSAVHPAWRTAKSHIFVINAWEDSASLEEIRAFRNEFQITQLPILKTIAGPNSGAYSNEADVLEPDFQHTFFGPNYAKLNTIKRTYDPHDLFIVGAGIGSERWDEWGICKV</sequence>
<feature type="domain" description="FAD-binding PCMH-type" evidence="7">
    <location>
        <begin position="113"/>
        <end position="293"/>
    </location>
</feature>
<dbReference type="InterPro" id="IPR012951">
    <property type="entry name" value="BBE"/>
</dbReference>
<dbReference type="InterPro" id="IPR016166">
    <property type="entry name" value="FAD-bd_PCMH"/>
</dbReference>
<keyword evidence="3" id="KW-0285">Flavoprotein</keyword>
<accession>A0A8H6XWB7</accession>
<evidence type="ECO:0000256" key="6">
    <source>
        <dbReference type="SAM" id="SignalP"/>
    </source>
</evidence>
<dbReference type="Pfam" id="PF08031">
    <property type="entry name" value="BBE"/>
    <property type="match status" value="1"/>
</dbReference>
<dbReference type="InterPro" id="IPR016169">
    <property type="entry name" value="FAD-bd_PCMH_sub2"/>
</dbReference>
<dbReference type="Pfam" id="PF01565">
    <property type="entry name" value="FAD_binding_4"/>
    <property type="match status" value="1"/>
</dbReference>
<dbReference type="Gene3D" id="3.30.465.10">
    <property type="match status" value="2"/>
</dbReference>
<dbReference type="Gene3D" id="3.40.462.20">
    <property type="match status" value="1"/>
</dbReference>
<dbReference type="EMBL" id="JACAZI010000011">
    <property type="protein sequence ID" value="KAF7348758.1"/>
    <property type="molecule type" value="Genomic_DNA"/>
</dbReference>
<evidence type="ECO:0000313" key="8">
    <source>
        <dbReference type="EMBL" id="KAF7348758.1"/>
    </source>
</evidence>
<feature type="chain" id="PRO_5034688145" evidence="6">
    <location>
        <begin position="19"/>
        <end position="529"/>
    </location>
</feature>
<dbReference type="SUPFAM" id="SSF56176">
    <property type="entry name" value="FAD-binding/transporter-associated domain-like"/>
    <property type="match status" value="1"/>
</dbReference>
<dbReference type="OrthoDB" id="9983560at2759"/>
<keyword evidence="4" id="KW-0274">FAD</keyword>
<dbReference type="PROSITE" id="PS51387">
    <property type="entry name" value="FAD_PCMH"/>
    <property type="match status" value="1"/>
</dbReference>
<dbReference type="AlphaFoldDB" id="A0A8H6XWB7"/>
<evidence type="ECO:0000256" key="1">
    <source>
        <dbReference type="ARBA" id="ARBA00001974"/>
    </source>
</evidence>
<dbReference type="InterPro" id="IPR006094">
    <property type="entry name" value="Oxid_FAD_bind_N"/>
</dbReference>
<evidence type="ECO:0000256" key="5">
    <source>
        <dbReference type="ARBA" id="ARBA00023002"/>
    </source>
</evidence>
<comment type="cofactor">
    <cofactor evidence="1">
        <name>FAD</name>
        <dbReference type="ChEBI" id="CHEBI:57692"/>
    </cofactor>
</comment>
<reference evidence="8" key="1">
    <citation type="submission" date="2020-05" db="EMBL/GenBank/DDBJ databases">
        <title>Mycena genomes resolve the evolution of fungal bioluminescence.</title>
        <authorList>
            <person name="Tsai I.J."/>
        </authorList>
    </citation>
    <scope>NUCLEOTIDE SEQUENCE</scope>
    <source>
        <strain evidence="8">CCC161011</strain>
    </source>
</reference>
<gene>
    <name evidence="8" type="ORF">MVEN_01395000</name>
</gene>
<evidence type="ECO:0000256" key="4">
    <source>
        <dbReference type="ARBA" id="ARBA00022827"/>
    </source>
</evidence>
<feature type="signal peptide" evidence="6">
    <location>
        <begin position="1"/>
        <end position="18"/>
    </location>
</feature>
<evidence type="ECO:0000313" key="9">
    <source>
        <dbReference type="Proteomes" id="UP000620124"/>
    </source>
</evidence>
<organism evidence="8 9">
    <name type="scientific">Mycena venus</name>
    <dbReference type="NCBI Taxonomy" id="2733690"/>
    <lineage>
        <taxon>Eukaryota</taxon>
        <taxon>Fungi</taxon>
        <taxon>Dikarya</taxon>
        <taxon>Basidiomycota</taxon>
        <taxon>Agaricomycotina</taxon>
        <taxon>Agaricomycetes</taxon>
        <taxon>Agaricomycetidae</taxon>
        <taxon>Agaricales</taxon>
        <taxon>Marasmiineae</taxon>
        <taxon>Mycenaceae</taxon>
        <taxon>Mycena</taxon>
    </lineage>
</organism>
<dbReference type="PANTHER" id="PTHR42973">
    <property type="entry name" value="BINDING OXIDOREDUCTASE, PUTATIVE (AFU_ORTHOLOGUE AFUA_1G17690)-RELATED"/>
    <property type="match status" value="1"/>
</dbReference>
<keyword evidence="9" id="KW-1185">Reference proteome</keyword>
<dbReference type="InterPro" id="IPR006093">
    <property type="entry name" value="Oxy_OxRdtase_FAD_BS"/>
</dbReference>
<keyword evidence="5" id="KW-0560">Oxidoreductase</keyword>
<evidence type="ECO:0000256" key="3">
    <source>
        <dbReference type="ARBA" id="ARBA00022630"/>
    </source>
</evidence>
<dbReference type="PROSITE" id="PS00862">
    <property type="entry name" value="OX2_COVAL_FAD"/>
    <property type="match status" value="1"/>
</dbReference>
<dbReference type="GO" id="GO:0071949">
    <property type="term" value="F:FAD binding"/>
    <property type="evidence" value="ECO:0007669"/>
    <property type="project" value="InterPro"/>
</dbReference>
<dbReference type="Proteomes" id="UP000620124">
    <property type="component" value="Unassembled WGS sequence"/>
</dbReference>
<dbReference type="InterPro" id="IPR036318">
    <property type="entry name" value="FAD-bd_PCMH-like_sf"/>
</dbReference>
<evidence type="ECO:0000256" key="2">
    <source>
        <dbReference type="ARBA" id="ARBA00005466"/>
    </source>
</evidence>
<dbReference type="InterPro" id="IPR050416">
    <property type="entry name" value="FAD-linked_Oxidoreductase"/>
</dbReference>
<comment type="caution">
    <text evidence="8">The sequence shown here is derived from an EMBL/GenBank/DDBJ whole genome shotgun (WGS) entry which is preliminary data.</text>
</comment>
<keyword evidence="6" id="KW-0732">Signal</keyword>
<protein>
    <submittedName>
        <fullName evidence="8">FAD-binding domain-containing protein</fullName>
    </submittedName>
</protein>
<dbReference type="PANTHER" id="PTHR42973:SF39">
    <property type="entry name" value="FAD-BINDING PCMH-TYPE DOMAIN-CONTAINING PROTEIN"/>
    <property type="match status" value="1"/>
</dbReference>
<dbReference type="GO" id="GO:0016491">
    <property type="term" value="F:oxidoreductase activity"/>
    <property type="evidence" value="ECO:0007669"/>
    <property type="project" value="UniProtKB-KW"/>
</dbReference>
<evidence type="ECO:0000259" key="7">
    <source>
        <dbReference type="PROSITE" id="PS51387"/>
    </source>
</evidence>
<name>A0A8H6XWB7_9AGAR</name>
<comment type="similarity">
    <text evidence="2">Belongs to the oxygen-dependent FAD-linked oxidoreductase family.</text>
</comment>